<evidence type="ECO:0000313" key="1">
    <source>
        <dbReference type="EMBL" id="MDR7354715.1"/>
    </source>
</evidence>
<accession>A0ABU2B7Y5</accession>
<proteinExistence type="predicted"/>
<evidence type="ECO:0000313" key="2">
    <source>
        <dbReference type="Proteomes" id="UP001183619"/>
    </source>
</evidence>
<keyword evidence="2" id="KW-1185">Reference proteome</keyword>
<comment type="caution">
    <text evidence="1">The sequence shown here is derived from an EMBL/GenBank/DDBJ whole genome shotgun (WGS) entry which is preliminary data.</text>
</comment>
<gene>
    <name evidence="1" type="ORF">J2S37_001253</name>
</gene>
<name>A0ABU2B7Y5_9CORY</name>
<reference evidence="1 2" key="1">
    <citation type="submission" date="2023-07" db="EMBL/GenBank/DDBJ databases">
        <title>Sequencing the genomes of 1000 actinobacteria strains.</title>
        <authorList>
            <person name="Klenk H.-P."/>
        </authorList>
    </citation>
    <scope>NUCLEOTIDE SEQUENCE [LARGE SCALE GENOMIC DNA]</scope>
    <source>
        <strain evidence="1 2">DSM 44508</strain>
    </source>
</reference>
<dbReference type="EMBL" id="JAVDYF010000001">
    <property type="protein sequence ID" value="MDR7354715.1"/>
    <property type="molecule type" value="Genomic_DNA"/>
</dbReference>
<dbReference type="RefSeq" id="WP_277104635.1">
    <property type="nucleotide sequence ID" value="NZ_BAAAJS010000049.1"/>
</dbReference>
<organism evidence="1 2">
    <name type="scientific">Corynebacterium felinum</name>
    <dbReference type="NCBI Taxonomy" id="131318"/>
    <lineage>
        <taxon>Bacteria</taxon>
        <taxon>Bacillati</taxon>
        <taxon>Actinomycetota</taxon>
        <taxon>Actinomycetes</taxon>
        <taxon>Mycobacteriales</taxon>
        <taxon>Corynebacteriaceae</taxon>
        <taxon>Corynebacterium</taxon>
    </lineage>
</organism>
<dbReference type="Proteomes" id="UP001183619">
    <property type="component" value="Unassembled WGS sequence"/>
</dbReference>
<sequence length="102" mass="11186">MPIFAHDPKHKCINNPDKRDAKNDGYGEIGETKHGCITVPFSSECNAQLCFLNAKLSGITFTQSAKALSGKNNCVRLVDNSGHNVHEHNATQQLAVSRLFPH</sequence>
<protein>
    <submittedName>
        <fullName evidence="1">Uncharacterized protein</fullName>
    </submittedName>
</protein>